<evidence type="ECO:0000313" key="2">
    <source>
        <dbReference type="EMBL" id="ADE55973.1"/>
    </source>
</evidence>
<keyword evidence="3" id="KW-1185">Reference proteome</keyword>
<name>D5ERC9_CORAD</name>
<dbReference type="STRING" id="583355.Caka_2960"/>
<evidence type="ECO:0000259" key="1">
    <source>
        <dbReference type="Pfam" id="PF26300"/>
    </source>
</evidence>
<evidence type="ECO:0000313" key="3">
    <source>
        <dbReference type="Proteomes" id="UP000000925"/>
    </source>
</evidence>
<reference evidence="2 3" key="1">
    <citation type="journal article" date="2010" name="Stand. Genomic Sci.">
        <title>Complete genome sequence of Coraliomargarita akajimensis type strain (04OKA010-24).</title>
        <authorList>
            <person name="Mavromatis K."/>
            <person name="Abt B."/>
            <person name="Brambilla E."/>
            <person name="Lapidus A."/>
            <person name="Copeland A."/>
            <person name="Deshpande S."/>
            <person name="Nolan M."/>
            <person name="Lucas S."/>
            <person name="Tice H."/>
            <person name="Cheng J.F."/>
            <person name="Han C."/>
            <person name="Detter J.C."/>
            <person name="Woyke T."/>
            <person name="Goodwin L."/>
            <person name="Pitluck S."/>
            <person name="Held B."/>
            <person name="Brettin T."/>
            <person name="Tapia R."/>
            <person name="Ivanova N."/>
            <person name="Mikhailova N."/>
            <person name="Pati A."/>
            <person name="Liolios K."/>
            <person name="Chen A."/>
            <person name="Palaniappan K."/>
            <person name="Land M."/>
            <person name="Hauser L."/>
            <person name="Chang Y.J."/>
            <person name="Jeffries C.D."/>
            <person name="Rohde M."/>
            <person name="Goker M."/>
            <person name="Bristow J."/>
            <person name="Eisen J.A."/>
            <person name="Markowitz V."/>
            <person name="Hugenholtz P."/>
            <person name="Klenk H.P."/>
            <person name="Kyrpides N.C."/>
        </authorList>
    </citation>
    <scope>NUCLEOTIDE SEQUENCE [LARGE SCALE GENOMIC DNA]</scope>
    <source>
        <strain evidence="3">DSM 45221 / IAM 15411 / JCM 23193 / KCTC 12865</strain>
    </source>
</reference>
<dbReference type="HOGENOM" id="CLU_275663_0_0_0"/>
<dbReference type="EMBL" id="CP001998">
    <property type="protein sequence ID" value="ADE55973.1"/>
    <property type="molecule type" value="Genomic_DNA"/>
</dbReference>
<gene>
    <name evidence="2" type="ordered locus">Caka_2960</name>
</gene>
<sequence>MLTGQWFDLHSVRDTLAQTLGKGAILGSPTKIELENQPLMDFKTQLGLHPETAESAYDEKALLDYVNLKLSSIGQPVYGNLEESEFYALSKSLLASYEEKSRLLADYLPPVDQRLQSFIMDYFSDLEMSEIPHLPHNTLVLDRHGIARTLSLPAKGDHFSSDIIDSYRIQQGVLHNPKSDRRTTKGVFHVTEGGLPIPNDKKAVPKLAAARLIKKAIECAPDSLTTLPFLANEDVPAKTWVSLMLRPVVVPEVDGFTKQKTMEVRFFVPGNMVSNLDFVESIFGNGGDPFVSENDAALDPEHWTGTSGCVILAPHLIGTTKKELGLPHISEATDRQKRDGMCWEQEDELYNEGGAFKITMRDESGRVVTAIADNYFGYCKKEVKTQIGFSANLIGMAEEEHAGGTLAFTGYDLGEDFQLDHVYSEVEQTFEGVVARYIDRFDLQPEGYGIDKTYSDILYVPEDARFELNTQKITWSKDGAEQTIKLLPNTTYVLPSGYKVQMIKPAEGRRWRLVGHTAESRVCHKPSTVSGGGKSEISKPITDAIISGPVFVSDFKKDFDLAEEIIKKDFGQRFADGAKRHDAARPLLSKERSLGSVIKLLTPSIEDYSDEYNAWLDSIPQHVKELVLIIKRFYKEDWGENWRERFSVDLINGEHGNVLRYRGTPMLTQYLRVGYTEDGSWRTFGLRKDFIPATKISLEDDITASTVAPSEAIKSLPVGWTAPAAKFVHNCEYRFFQRPDDAKIRGYDKQAEADLSSDGSFLSNYEPLGTEHGKNEVEDAIRFGQYTQPMQDMVNNFVENPRSDYYSTPAYPRMVDGSPTKNPRYLQVRPDIMDRRGLYLADMSSRLFRRQDSSSPLLRPVTSVLPGRRNNPSEPEAGVSALCMFNPIHHMELPELFMEYIASITGKSPSTTGAGSEGALTKGPFNALLPIYDMNTALVSYLATEQPAFITAAGCVGPNFRVDHDISLLVPEIWCRLKPEEADPKFMIENGYLEKCEDFEHDGKTVRASLLGYRITEKFVRNFFGRVFNNPETVLDESMLKPELQDMQTFIEGMDTTVAAHKMAAENYFADGSIDKACPPLKALLHIMVKGNYEGKTLEDPEIRSMFTREGMLASDWYKERLKSQQEADIALWERHVAYLKSFLAKDSHFSVAKRLNIESRLTAAKEQLAKVSSEKYLSELVGTLGRQPV</sequence>
<dbReference type="eggNOG" id="ENOG502Z83I">
    <property type="taxonomic scope" value="Bacteria"/>
</dbReference>
<dbReference type="AlphaFoldDB" id="D5ERC9"/>
<dbReference type="KEGG" id="caa:Caka_2960"/>
<dbReference type="RefSeq" id="WP_013044689.1">
    <property type="nucleotide sequence ID" value="NC_014008.1"/>
</dbReference>
<proteinExistence type="predicted"/>
<organism evidence="2 3">
    <name type="scientific">Coraliomargarita akajimensis (strain DSM 45221 / IAM 15411 / JCM 23193 / KCTC 12865 / 04OKA010-24)</name>
    <dbReference type="NCBI Taxonomy" id="583355"/>
    <lineage>
        <taxon>Bacteria</taxon>
        <taxon>Pseudomonadati</taxon>
        <taxon>Verrucomicrobiota</taxon>
        <taxon>Opitutia</taxon>
        <taxon>Puniceicoccales</taxon>
        <taxon>Coraliomargaritaceae</taxon>
        <taxon>Coraliomargarita</taxon>
    </lineage>
</organism>
<feature type="domain" description="PPi-type phosphoenolpyruvate carboxykinase lobe 2" evidence="1">
    <location>
        <begin position="552"/>
        <end position="661"/>
    </location>
</feature>
<dbReference type="Proteomes" id="UP000000925">
    <property type="component" value="Chromosome"/>
</dbReference>
<protein>
    <recommendedName>
        <fullName evidence="1">PPi-type phosphoenolpyruvate carboxykinase lobe 2 domain-containing protein</fullName>
    </recommendedName>
</protein>
<dbReference type="InterPro" id="IPR058710">
    <property type="entry name" value="PEPCK_lobe_2"/>
</dbReference>
<accession>D5ERC9</accession>
<dbReference type="Pfam" id="PF26300">
    <property type="entry name" value="PEPCK_PPi_lobe_2"/>
    <property type="match status" value="1"/>
</dbReference>